<feature type="transmembrane region" description="Helical" evidence="7">
    <location>
        <begin position="442"/>
        <end position="460"/>
    </location>
</feature>
<keyword evidence="9" id="KW-1185">Reference proteome</keyword>
<feature type="transmembrane region" description="Helical" evidence="7">
    <location>
        <begin position="387"/>
        <end position="406"/>
    </location>
</feature>
<accession>A0A316TYH8</accession>
<keyword evidence="5 7" id="KW-0472">Membrane</keyword>
<dbReference type="CDD" id="cd11477">
    <property type="entry name" value="SLC5sbd_u1"/>
    <property type="match status" value="1"/>
</dbReference>
<dbReference type="PROSITE" id="PS50283">
    <property type="entry name" value="NA_SOLUT_SYMP_3"/>
    <property type="match status" value="1"/>
</dbReference>
<feature type="transmembrane region" description="Helical" evidence="7">
    <location>
        <begin position="6"/>
        <end position="25"/>
    </location>
</feature>
<feature type="transmembrane region" description="Helical" evidence="7">
    <location>
        <begin position="466"/>
        <end position="485"/>
    </location>
</feature>
<feature type="transmembrane region" description="Helical" evidence="7">
    <location>
        <begin position="128"/>
        <end position="153"/>
    </location>
</feature>
<evidence type="ECO:0000256" key="4">
    <source>
        <dbReference type="ARBA" id="ARBA00022989"/>
    </source>
</evidence>
<dbReference type="Proteomes" id="UP000245533">
    <property type="component" value="Unassembled WGS sequence"/>
</dbReference>
<keyword evidence="3 7" id="KW-0812">Transmembrane</keyword>
<evidence type="ECO:0000313" key="9">
    <source>
        <dbReference type="Proteomes" id="UP000245533"/>
    </source>
</evidence>
<dbReference type="RefSeq" id="WP_109644579.1">
    <property type="nucleotide sequence ID" value="NZ_QGGB01000002.1"/>
</dbReference>
<feature type="transmembrane region" description="Helical" evidence="7">
    <location>
        <begin position="238"/>
        <end position="258"/>
    </location>
</feature>
<evidence type="ECO:0000256" key="2">
    <source>
        <dbReference type="ARBA" id="ARBA00006434"/>
    </source>
</evidence>
<evidence type="ECO:0000256" key="3">
    <source>
        <dbReference type="ARBA" id="ARBA00022692"/>
    </source>
</evidence>
<evidence type="ECO:0000256" key="5">
    <source>
        <dbReference type="ARBA" id="ARBA00023136"/>
    </source>
</evidence>
<evidence type="ECO:0000256" key="1">
    <source>
        <dbReference type="ARBA" id="ARBA00004141"/>
    </source>
</evidence>
<dbReference type="EMBL" id="QGGB01000002">
    <property type="protein sequence ID" value="PWN07942.1"/>
    <property type="molecule type" value="Genomic_DNA"/>
</dbReference>
<evidence type="ECO:0000256" key="7">
    <source>
        <dbReference type="SAM" id="Phobius"/>
    </source>
</evidence>
<feature type="transmembrane region" description="Helical" evidence="7">
    <location>
        <begin position="412"/>
        <end position="430"/>
    </location>
</feature>
<name>A0A316TYH8_9BACT</name>
<organism evidence="8 9">
    <name type="scientific">Rhodohalobacter mucosus</name>
    <dbReference type="NCBI Taxonomy" id="2079485"/>
    <lineage>
        <taxon>Bacteria</taxon>
        <taxon>Pseudomonadati</taxon>
        <taxon>Balneolota</taxon>
        <taxon>Balneolia</taxon>
        <taxon>Balneolales</taxon>
        <taxon>Balneolaceae</taxon>
        <taxon>Rhodohalobacter</taxon>
    </lineage>
</organism>
<dbReference type="OrthoDB" id="9761931at2"/>
<feature type="transmembrane region" description="Helical" evidence="7">
    <location>
        <begin position="186"/>
        <end position="204"/>
    </location>
</feature>
<gene>
    <name evidence="8" type="ORF">DDZ15_02720</name>
</gene>
<dbReference type="PANTHER" id="PTHR11819">
    <property type="entry name" value="SOLUTE CARRIER FAMILY 5"/>
    <property type="match status" value="1"/>
</dbReference>
<feature type="transmembrane region" description="Helical" evidence="7">
    <location>
        <begin position="545"/>
        <end position="567"/>
    </location>
</feature>
<comment type="subcellular location">
    <subcellularLocation>
        <location evidence="1">Membrane</location>
        <topology evidence="1">Multi-pass membrane protein</topology>
    </subcellularLocation>
</comment>
<reference evidence="8 9" key="1">
    <citation type="submission" date="2018-05" db="EMBL/GenBank/DDBJ databases">
        <title>Rhodohalobacter halophilus gen. nov., sp. nov., a moderately halophilic member of the family Balneolaceae.</title>
        <authorList>
            <person name="Liu Z.-W."/>
        </authorList>
    </citation>
    <scope>NUCLEOTIDE SEQUENCE [LARGE SCALE GENOMIC DNA]</scope>
    <source>
        <strain evidence="8 9">8A47</strain>
    </source>
</reference>
<dbReference type="Gene3D" id="1.20.1730.10">
    <property type="entry name" value="Sodium/glucose cotransporter"/>
    <property type="match status" value="1"/>
</dbReference>
<keyword evidence="4 7" id="KW-1133">Transmembrane helix</keyword>
<feature type="transmembrane region" description="Helical" evidence="7">
    <location>
        <begin position="279"/>
        <end position="310"/>
    </location>
</feature>
<feature type="transmembrane region" description="Helical" evidence="7">
    <location>
        <begin position="45"/>
        <end position="66"/>
    </location>
</feature>
<feature type="transmembrane region" description="Helical" evidence="7">
    <location>
        <begin position="78"/>
        <end position="95"/>
    </location>
</feature>
<dbReference type="Pfam" id="PF00474">
    <property type="entry name" value="SSF"/>
    <property type="match status" value="1"/>
</dbReference>
<dbReference type="InterPro" id="IPR038377">
    <property type="entry name" value="Na/Glc_symporter_sf"/>
</dbReference>
<feature type="transmembrane region" description="Helical" evidence="7">
    <location>
        <begin position="518"/>
        <end position="539"/>
    </location>
</feature>
<protein>
    <recommendedName>
        <fullName evidence="10">Na+/proline symporter</fullName>
    </recommendedName>
</protein>
<dbReference type="InterPro" id="IPR001734">
    <property type="entry name" value="Na/solute_symporter"/>
</dbReference>
<sequence length="570" mass="63115">MPFTWLDYTVIAGYVLLMVIVGYIAQKRGQETLEDYFTSGKNLPWWLIGISMVATTFAADTPLAVTGIVASEGIAGNWIWWNFMFSGLITVFLYAKLWKRADVITDVEFISIRYSGKPARILRGFRSLYLAFPINCIILGWVTVGMAKILTVITGAEQWMIILILYLLIGLYISMSGLWGVIITDFVQFIIAMGGSILLAWYAVDHVGGLDQLQAGLNELFGEGHSVLSINPLTSPEIALATGLVWVGMMWWASWYPGSEPGGGGYIAQRMFSAKDEKNAVGGTLLFNVAHFALRPWPWILVALVAMIVYPNLDDPETGYPLLMLELLPAGLLGLLAVAFLAAFVSTVSTHLNWGASYVVNDFYKPFIKQEYKFETKEEAQNHYVKVSRWTTLLIMAVAILVSYLFDTVRGGWEAILSIGAGTGLVYMLRWFWWRINAWSEIAAMTAAAVGFTLTKILGYDDFAEQMIFTTIFATIVWIAATLFTQPTDEKTLQSFFDRVKPGGPGWKRFLAAGEETYSLLPGILFAAISAASIIILLFGMGEIFFGSMMLGLGCFAAGTGGLWFVVRKI</sequence>
<evidence type="ECO:0000313" key="8">
    <source>
        <dbReference type="EMBL" id="PWN07942.1"/>
    </source>
</evidence>
<dbReference type="GO" id="GO:0005886">
    <property type="term" value="C:plasma membrane"/>
    <property type="evidence" value="ECO:0007669"/>
    <property type="project" value="TreeGrafter"/>
</dbReference>
<evidence type="ECO:0008006" key="10">
    <source>
        <dbReference type="Google" id="ProtNLM"/>
    </source>
</evidence>
<dbReference type="PANTHER" id="PTHR11819:SF77">
    <property type="entry name" value="SODIUM_GLUCOSE COTRANSPORT PROTEIN"/>
    <property type="match status" value="1"/>
</dbReference>
<comment type="similarity">
    <text evidence="2 6">Belongs to the sodium:solute symporter (SSF) (TC 2.A.21) family.</text>
</comment>
<feature type="transmembrane region" description="Helical" evidence="7">
    <location>
        <begin position="159"/>
        <end position="179"/>
    </location>
</feature>
<comment type="caution">
    <text evidence="8">The sequence shown here is derived from an EMBL/GenBank/DDBJ whole genome shotgun (WGS) entry which is preliminary data.</text>
</comment>
<feature type="transmembrane region" description="Helical" evidence="7">
    <location>
        <begin position="322"/>
        <end position="345"/>
    </location>
</feature>
<dbReference type="GO" id="GO:0005412">
    <property type="term" value="F:D-glucose:sodium symporter activity"/>
    <property type="evidence" value="ECO:0007669"/>
    <property type="project" value="TreeGrafter"/>
</dbReference>
<evidence type="ECO:0000256" key="6">
    <source>
        <dbReference type="RuleBase" id="RU362091"/>
    </source>
</evidence>
<dbReference type="AlphaFoldDB" id="A0A316TYH8"/>
<proteinExistence type="inferred from homology"/>